<comment type="caution">
    <text evidence="1">The sequence shown here is derived from an EMBL/GenBank/DDBJ whole genome shotgun (WGS) entry which is preliminary data.</text>
</comment>
<protein>
    <submittedName>
        <fullName evidence="1">Uncharacterized protein</fullName>
    </submittedName>
</protein>
<proteinExistence type="predicted"/>
<sequence>MKFPERINRIVPRVLKNMDINGKLRNWKAVDKWEDLVGSNIARHAQAVSVDSENLVVMVDNPVWQSQLFMMKSEIMKKIRKLDVGIKDIKFMISNTPRIGRYREKKR</sequence>
<dbReference type="PANTHER" id="PTHR36456">
    <property type="entry name" value="UPF0232 PROTEIN SCO3875"/>
    <property type="match status" value="1"/>
</dbReference>
<evidence type="ECO:0000313" key="1">
    <source>
        <dbReference type="EMBL" id="KPK73911.1"/>
    </source>
</evidence>
<reference evidence="1 2" key="1">
    <citation type="journal article" date="2015" name="Microbiome">
        <title>Genomic resolution of linkages in carbon, nitrogen, and sulfur cycling among widespread estuary sediment bacteria.</title>
        <authorList>
            <person name="Baker B.J."/>
            <person name="Lazar C.S."/>
            <person name="Teske A.P."/>
            <person name="Dick G.J."/>
        </authorList>
    </citation>
    <scope>NUCLEOTIDE SEQUENCE [LARGE SCALE GENOMIC DNA]</scope>
    <source>
        <strain evidence="1">SM23_60</strain>
    </source>
</reference>
<evidence type="ECO:0000313" key="2">
    <source>
        <dbReference type="Proteomes" id="UP000051096"/>
    </source>
</evidence>
<dbReference type="PANTHER" id="PTHR36456:SF1">
    <property type="entry name" value="UPF0232 PROTEIN SCO3875"/>
    <property type="match status" value="1"/>
</dbReference>
<organism evidence="1 2">
    <name type="scientific">candidate division WOR_3 bacterium SM23_60</name>
    <dbReference type="NCBI Taxonomy" id="1703780"/>
    <lineage>
        <taxon>Bacteria</taxon>
        <taxon>Bacteria division WOR-3</taxon>
    </lineage>
</organism>
<dbReference type="InterPro" id="IPR007922">
    <property type="entry name" value="DciA-like"/>
</dbReference>
<dbReference type="AlphaFoldDB" id="A0A0S8GLS8"/>
<gene>
    <name evidence="1" type="ORF">AMJ87_00255</name>
</gene>
<dbReference type="Pfam" id="PF05258">
    <property type="entry name" value="DciA"/>
    <property type="match status" value="1"/>
</dbReference>
<dbReference type="EMBL" id="LJUO01000001">
    <property type="protein sequence ID" value="KPK73911.1"/>
    <property type="molecule type" value="Genomic_DNA"/>
</dbReference>
<name>A0A0S8GLS8_UNCW3</name>
<dbReference type="Proteomes" id="UP000051096">
    <property type="component" value="Unassembled WGS sequence"/>
</dbReference>
<accession>A0A0S8GLS8</accession>